<dbReference type="AlphaFoldDB" id="A0A1E5Q4E4"/>
<sequence>MGHHQTLIRRSKRMKVVISPHRFNDVCEWLYRHCDDDREWMFDSNEADALVDENALAPRTWYIDDPVVAQAFANEFEHPYGYIDFPIPK</sequence>
<keyword evidence="2" id="KW-1185">Reference proteome</keyword>
<evidence type="ECO:0000313" key="2">
    <source>
        <dbReference type="Proteomes" id="UP000095347"/>
    </source>
</evidence>
<comment type="caution">
    <text evidence="1">The sequence shown here is derived from an EMBL/GenBank/DDBJ whole genome shotgun (WGS) entry which is preliminary data.</text>
</comment>
<gene>
    <name evidence="1" type="ORF">BEN30_15845</name>
</gene>
<dbReference type="Proteomes" id="UP000095347">
    <property type="component" value="Unassembled WGS sequence"/>
</dbReference>
<dbReference type="EMBL" id="MCGG01000057">
    <property type="protein sequence ID" value="OEJ64940.1"/>
    <property type="molecule type" value="Genomic_DNA"/>
</dbReference>
<evidence type="ECO:0000313" key="1">
    <source>
        <dbReference type="EMBL" id="OEJ64940.1"/>
    </source>
</evidence>
<organism evidence="1 2">
    <name type="scientific">Magnetovibrio blakemorei</name>
    <dbReference type="NCBI Taxonomy" id="28181"/>
    <lineage>
        <taxon>Bacteria</taxon>
        <taxon>Pseudomonadati</taxon>
        <taxon>Pseudomonadota</taxon>
        <taxon>Alphaproteobacteria</taxon>
        <taxon>Rhodospirillales</taxon>
        <taxon>Magnetovibrionaceae</taxon>
        <taxon>Magnetovibrio</taxon>
    </lineage>
</organism>
<accession>A0A1E5Q4E4</accession>
<reference evidence="2" key="1">
    <citation type="submission" date="2016-07" db="EMBL/GenBank/DDBJ databases">
        <authorList>
            <person name="Florea S."/>
            <person name="Webb J.S."/>
            <person name="Jaromczyk J."/>
            <person name="Schardl C.L."/>
        </authorList>
    </citation>
    <scope>NUCLEOTIDE SEQUENCE [LARGE SCALE GENOMIC DNA]</scope>
    <source>
        <strain evidence="2">MV-1</strain>
    </source>
</reference>
<proteinExistence type="predicted"/>
<protein>
    <submittedName>
        <fullName evidence="1">Uncharacterized protein</fullName>
    </submittedName>
</protein>
<name>A0A1E5Q4E4_9PROT</name>